<dbReference type="GO" id="GO:0005975">
    <property type="term" value="P:carbohydrate metabolic process"/>
    <property type="evidence" value="ECO:0007669"/>
    <property type="project" value="InterPro"/>
</dbReference>
<gene>
    <name evidence="4" type="ORF">GPECTOR_5g163</name>
</gene>
<keyword evidence="2" id="KW-0326">Glycosidase</keyword>
<dbReference type="GO" id="GO:0009341">
    <property type="term" value="C:beta-galactosidase complex"/>
    <property type="evidence" value="ECO:0007669"/>
    <property type="project" value="InterPro"/>
</dbReference>
<evidence type="ECO:0000259" key="3">
    <source>
        <dbReference type="Pfam" id="PF02449"/>
    </source>
</evidence>
<dbReference type="OrthoDB" id="524207at2759"/>
<evidence type="ECO:0000256" key="2">
    <source>
        <dbReference type="ARBA" id="ARBA00023295"/>
    </source>
</evidence>
<evidence type="ECO:0000256" key="1">
    <source>
        <dbReference type="ARBA" id="ARBA00022801"/>
    </source>
</evidence>
<keyword evidence="5" id="KW-1185">Reference proteome</keyword>
<dbReference type="SUPFAM" id="SSF51445">
    <property type="entry name" value="(Trans)glycosidases"/>
    <property type="match status" value="1"/>
</dbReference>
<dbReference type="PANTHER" id="PTHR36447">
    <property type="entry name" value="BETA-GALACTOSIDASE GANA"/>
    <property type="match status" value="1"/>
</dbReference>
<protein>
    <recommendedName>
        <fullName evidence="3">Glycoside hydrolase family 42 N-terminal domain-containing protein</fullName>
    </recommendedName>
</protein>
<feature type="domain" description="Glycoside hydrolase family 42 N-terminal" evidence="3">
    <location>
        <begin position="43"/>
        <end position="289"/>
    </location>
</feature>
<dbReference type="InterPro" id="IPR013529">
    <property type="entry name" value="Glyco_hydro_42_N"/>
</dbReference>
<dbReference type="Proteomes" id="UP000075714">
    <property type="component" value="Unassembled WGS sequence"/>
</dbReference>
<reference evidence="5" key="1">
    <citation type="journal article" date="2016" name="Nat. Commun.">
        <title>The Gonium pectorale genome demonstrates co-option of cell cycle regulation during the evolution of multicellularity.</title>
        <authorList>
            <person name="Hanschen E.R."/>
            <person name="Marriage T.N."/>
            <person name="Ferris P.J."/>
            <person name="Hamaji T."/>
            <person name="Toyoda A."/>
            <person name="Fujiyama A."/>
            <person name="Neme R."/>
            <person name="Noguchi H."/>
            <person name="Minakuchi Y."/>
            <person name="Suzuki M."/>
            <person name="Kawai-Toyooka H."/>
            <person name="Smith D.R."/>
            <person name="Sparks H."/>
            <person name="Anderson J."/>
            <person name="Bakaric R."/>
            <person name="Luria V."/>
            <person name="Karger A."/>
            <person name="Kirschner M.W."/>
            <person name="Durand P.M."/>
            <person name="Michod R.E."/>
            <person name="Nozaki H."/>
            <person name="Olson B.J."/>
        </authorList>
    </citation>
    <scope>NUCLEOTIDE SEQUENCE [LARGE SCALE GENOMIC DNA]</scope>
    <source>
        <strain evidence="5">NIES-2863</strain>
    </source>
</reference>
<dbReference type="Gene3D" id="3.20.20.80">
    <property type="entry name" value="Glycosidases"/>
    <property type="match status" value="1"/>
</dbReference>
<dbReference type="EMBL" id="LSYV01000006">
    <property type="protein sequence ID" value="KXZ54055.1"/>
    <property type="molecule type" value="Genomic_DNA"/>
</dbReference>
<dbReference type="GO" id="GO:0004565">
    <property type="term" value="F:beta-galactosidase activity"/>
    <property type="evidence" value="ECO:0007669"/>
    <property type="project" value="InterPro"/>
</dbReference>
<comment type="caution">
    <text evidence="4">The sequence shown here is derived from an EMBL/GenBank/DDBJ whole genome shotgun (WGS) entry which is preliminary data.</text>
</comment>
<dbReference type="InterPro" id="IPR017853">
    <property type="entry name" value="GH"/>
</dbReference>
<name>A0A150GW90_GONPE</name>
<dbReference type="PANTHER" id="PTHR36447:SF1">
    <property type="entry name" value="BETA-GALACTOSIDASE GANA"/>
    <property type="match status" value="1"/>
</dbReference>
<proteinExistence type="predicted"/>
<dbReference type="Pfam" id="PF02449">
    <property type="entry name" value="Glyco_hydro_42"/>
    <property type="match status" value="1"/>
</dbReference>
<organism evidence="4 5">
    <name type="scientific">Gonium pectorale</name>
    <name type="common">Green alga</name>
    <dbReference type="NCBI Taxonomy" id="33097"/>
    <lineage>
        <taxon>Eukaryota</taxon>
        <taxon>Viridiplantae</taxon>
        <taxon>Chlorophyta</taxon>
        <taxon>core chlorophytes</taxon>
        <taxon>Chlorophyceae</taxon>
        <taxon>CS clade</taxon>
        <taxon>Chlamydomonadales</taxon>
        <taxon>Volvocaceae</taxon>
        <taxon>Gonium</taxon>
    </lineage>
</organism>
<dbReference type="InterPro" id="IPR003476">
    <property type="entry name" value="Glyco_hydro_42"/>
</dbReference>
<evidence type="ECO:0000313" key="5">
    <source>
        <dbReference type="Proteomes" id="UP000075714"/>
    </source>
</evidence>
<dbReference type="AlphaFoldDB" id="A0A150GW90"/>
<evidence type="ECO:0000313" key="4">
    <source>
        <dbReference type="EMBL" id="KXZ54055.1"/>
    </source>
</evidence>
<sequence length="508" mass="57483">MALGFKPTRKYHAGKTFGTLYHYELSMSYDALTSQKKTDKLVGTLQQMQEAGLKTVVFSAHWDWTEPADNQTRYEYINWLMDAACMNTRLKVNLVLNVMNPPSWIWDRYPDARAVDADGRAYSHISWFHPLSGEAARRHLEAVSSHLARRYPDCAVAMQPVYNNAYEAKFTQEHDSYQDYSPYALAAFQNWLRHKSPSHMFFNARWGTDFKSWEEVMPPSLHSGDVSGVDFSARYWDFLKFREDIGANILDAACSAIRHGGLKCFHRFSELFTVLDAIYGASMFKRIAASRYTDFVIIASNFRTPYGTPMNANELRVNVAAAASYGKPVYFEAAVEQLSSLEALEAGFRNSMLAGGENLGITNWHTRLEMNASLAAAMRPKLDPACKPCELVGLFLHLDSCSAFHGLQWQWARKDPLHDFVEDIADRVAGDCGTDVAVYIELDRFLADIPKFTRAVFVEPLVLYDSKERESYIAAKSALQRIPHELFSLPINVTNGPSMVVFQDFPGA</sequence>
<keyword evidence="1" id="KW-0378">Hydrolase</keyword>
<accession>A0A150GW90</accession>